<dbReference type="OrthoDB" id="4473401at2759"/>
<gene>
    <name evidence="4" type="ORF">DILT_LOCUS1291</name>
</gene>
<dbReference type="SMART" id="SM00131">
    <property type="entry name" value="KU"/>
    <property type="match status" value="1"/>
</dbReference>
<evidence type="ECO:0000256" key="2">
    <source>
        <dbReference type="SAM" id="SignalP"/>
    </source>
</evidence>
<feature type="domain" description="BPTI/Kunitz inhibitor" evidence="3">
    <location>
        <begin position="21"/>
        <end position="71"/>
    </location>
</feature>
<dbReference type="GO" id="GO:0005615">
    <property type="term" value="C:extracellular space"/>
    <property type="evidence" value="ECO:0007669"/>
    <property type="project" value="TreeGrafter"/>
</dbReference>
<dbReference type="PRINTS" id="PR00759">
    <property type="entry name" value="BASICPTASE"/>
</dbReference>
<dbReference type="InterPro" id="IPR020901">
    <property type="entry name" value="Prtase_inh_Kunz-CS"/>
</dbReference>
<feature type="signal peptide" evidence="2">
    <location>
        <begin position="1"/>
        <end position="16"/>
    </location>
</feature>
<dbReference type="Pfam" id="PF00014">
    <property type="entry name" value="Kunitz_BPTI"/>
    <property type="match status" value="1"/>
</dbReference>
<dbReference type="AlphaFoldDB" id="A0A3P6QDB1"/>
<dbReference type="CDD" id="cd00109">
    <property type="entry name" value="Kunitz-type"/>
    <property type="match status" value="1"/>
</dbReference>
<dbReference type="PANTHER" id="PTHR10083">
    <property type="entry name" value="KUNITZ-TYPE PROTEASE INHIBITOR-RELATED"/>
    <property type="match status" value="1"/>
</dbReference>
<evidence type="ECO:0000313" key="4">
    <source>
        <dbReference type="EMBL" id="VDK41910.1"/>
    </source>
</evidence>
<dbReference type="PROSITE" id="PS50279">
    <property type="entry name" value="BPTI_KUNITZ_2"/>
    <property type="match status" value="1"/>
</dbReference>
<reference evidence="4 5" key="1">
    <citation type="submission" date="2018-11" db="EMBL/GenBank/DDBJ databases">
        <authorList>
            <consortium name="Pathogen Informatics"/>
        </authorList>
    </citation>
    <scope>NUCLEOTIDE SEQUENCE [LARGE SCALE GENOMIC DNA]</scope>
</reference>
<dbReference type="Gene3D" id="4.10.410.10">
    <property type="entry name" value="Pancreatic trypsin inhibitor Kunitz domain"/>
    <property type="match status" value="1"/>
</dbReference>
<accession>A0A3P6QDB1</accession>
<dbReference type="InterPro" id="IPR050098">
    <property type="entry name" value="TFPI/VKTCI-like"/>
</dbReference>
<dbReference type="InterPro" id="IPR036880">
    <property type="entry name" value="Kunitz_BPTI_sf"/>
</dbReference>
<dbReference type="InterPro" id="IPR002223">
    <property type="entry name" value="Kunitz_BPTI"/>
</dbReference>
<feature type="chain" id="PRO_5017967735" description="BPTI/Kunitz inhibitor domain-containing protein" evidence="2">
    <location>
        <begin position="17"/>
        <end position="90"/>
    </location>
</feature>
<evidence type="ECO:0000313" key="5">
    <source>
        <dbReference type="Proteomes" id="UP000281553"/>
    </source>
</evidence>
<proteinExistence type="predicted"/>
<protein>
    <recommendedName>
        <fullName evidence="3">BPTI/Kunitz inhibitor domain-containing protein</fullName>
    </recommendedName>
</protein>
<evidence type="ECO:0000256" key="1">
    <source>
        <dbReference type="ARBA" id="ARBA00023157"/>
    </source>
</evidence>
<keyword evidence="5" id="KW-1185">Reference proteome</keyword>
<dbReference type="Proteomes" id="UP000281553">
    <property type="component" value="Unassembled WGS sequence"/>
</dbReference>
<dbReference type="PROSITE" id="PS00280">
    <property type="entry name" value="BPTI_KUNITZ_1"/>
    <property type="match status" value="1"/>
</dbReference>
<dbReference type="GO" id="GO:0004867">
    <property type="term" value="F:serine-type endopeptidase inhibitor activity"/>
    <property type="evidence" value="ECO:0007669"/>
    <property type="project" value="InterPro"/>
</dbReference>
<dbReference type="SUPFAM" id="SSF57362">
    <property type="entry name" value="BPTI-like"/>
    <property type="match status" value="1"/>
</dbReference>
<sequence>MIALIFTACLLAVVEGLTNDCHLKPDPGPCKGFYQRFAYNRKNNTCVPFIYGGCQGNGNNFETKKQCEKKCLGKSSTRTIQFIINKRLKV</sequence>
<dbReference type="PANTHER" id="PTHR10083:SF374">
    <property type="entry name" value="BPTI_KUNITZ INHIBITOR DOMAIN-CONTAINING PROTEIN"/>
    <property type="match status" value="1"/>
</dbReference>
<dbReference type="EMBL" id="UYRU01008236">
    <property type="protein sequence ID" value="VDK41910.1"/>
    <property type="molecule type" value="Genomic_DNA"/>
</dbReference>
<organism evidence="4 5">
    <name type="scientific">Dibothriocephalus latus</name>
    <name type="common">Fish tapeworm</name>
    <name type="synonym">Diphyllobothrium latum</name>
    <dbReference type="NCBI Taxonomy" id="60516"/>
    <lineage>
        <taxon>Eukaryota</taxon>
        <taxon>Metazoa</taxon>
        <taxon>Spiralia</taxon>
        <taxon>Lophotrochozoa</taxon>
        <taxon>Platyhelminthes</taxon>
        <taxon>Cestoda</taxon>
        <taxon>Eucestoda</taxon>
        <taxon>Diphyllobothriidea</taxon>
        <taxon>Diphyllobothriidae</taxon>
        <taxon>Dibothriocephalus</taxon>
    </lineage>
</organism>
<dbReference type="FunFam" id="4.10.410.10:FF:000004">
    <property type="entry name" value="Tissue factor pathway inhibitor"/>
    <property type="match status" value="1"/>
</dbReference>
<name>A0A3P6QDB1_DIBLA</name>
<keyword evidence="2" id="KW-0732">Signal</keyword>
<evidence type="ECO:0000259" key="3">
    <source>
        <dbReference type="PROSITE" id="PS50279"/>
    </source>
</evidence>
<keyword evidence="1" id="KW-1015">Disulfide bond</keyword>